<accession>A0ABR7SXY2</accession>
<dbReference type="Gene3D" id="2.30.110.10">
    <property type="entry name" value="Electron Transport, Fmn-binding Protein, Chain A"/>
    <property type="match status" value="1"/>
</dbReference>
<dbReference type="PANTHER" id="PTHR35176:SF6">
    <property type="entry name" value="HEME OXYGENASE HI_0854-RELATED"/>
    <property type="match status" value="1"/>
</dbReference>
<keyword evidence="1" id="KW-0560">Oxidoreductase</keyword>
<dbReference type="PANTHER" id="PTHR35176">
    <property type="entry name" value="HEME OXYGENASE HI_0854-RELATED"/>
    <property type="match status" value="1"/>
</dbReference>
<evidence type="ECO:0000256" key="1">
    <source>
        <dbReference type="ARBA" id="ARBA00023002"/>
    </source>
</evidence>
<sequence>MNARLSPHLKALLDSPVFVILATVQPDGSPQLSPVWVTRDEDDILISTTIGRRKEKNLRRDPRAALVVQSAAAPYSYAEVRGPATITTEGGPELIDVLAIKYTGTNYAGFNPDAVHDTQRVIVRITPHKVLGNI</sequence>
<evidence type="ECO:0000313" key="4">
    <source>
        <dbReference type="Proteomes" id="UP000642284"/>
    </source>
</evidence>
<dbReference type="InterPro" id="IPR011576">
    <property type="entry name" value="Pyridox_Oxase_N"/>
</dbReference>
<proteinExistence type="predicted"/>
<dbReference type="InterPro" id="IPR012349">
    <property type="entry name" value="Split_barrel_FMN-bd"/>
</dbReference>
<dbReference type="SUPFAM" id="SSF50475">
    <property type="entry name" value="FMN-binding split barrel"/>
    <property type="match status" value="1"/>
</dbReference>
<dbReference type="RefSeq" id="WP_187819817.1">
    <property type="nucleotide sequence ID" value="NZ_JACTVJ010000041.1"/>
</dbReference>
<organism evidence="3 4">
    <name type="scientific">Streptomyces polyasparticus</name>
    <dbReference type="NCBI Taxonomy" id="2767826"/>
    <lineage>
        <taxon>Bacteria</taxon>
        <taxon>Bacillati</taxon>
        <taxon>Actinomycetota</taxon>
        <taxon>Actinomycetes</taxon>
        <taxon>Kitasatosporales</taxon>
        <taxon>Streptomycetaceae</taxon>
        <taxon>Streptomyces</taxon>
    </lineage>
</organism>
<dbReference type="InterPro" id="IPR052019">
    <property type="entry name" value="F420H2_bilvrd_red/Heme_oxyg"/>
</dbReference>
<dbReference type="EMBL" id="JACTVJ010000041">
    <property type="protein sequence ID" value="MBC9719411.1"/>
    <property type="molecule type" value="Genomic_DNA"/>
</dbReference>
<keyword evidence="4" id="KW-1185">Reference proteome</keyword>
<protein>
    <submittedName>
        <fullName evidence="3">PPOX class F420-dependent oxidoreductase</fullName>
    </submittedName>
</protein>
<dbReference type="Pfam" id="PF01243">
    <property type="entry name" value="PNPOx_N"/>
    <property type="match status" value="1"/>
</dbReference>
<gene>
    <name evidence="3" type="ORF">H9Y04_43565</name>
</gene>
<dbReference type="NCBIfam" id="TIGR03618">
    <property type="entry name" value="Rv1155_F420"/>
    <property type="match status" value="1"/>
</dbReference>
<evidence type="ECO:0000259" key="2">
    <source>
        <dbReference type="Pfam" id="PF01243"/>
    </source>
</evidence>
<comment type="caution">
    <text evidence="3">The sequence shown here is derived from an EMBL/GenBank/DDBJ whole genome shotgun (WGS) entry which is preliminary data.</text>
</comment>
<dbReference type="Proteomes" id="UP000642284">
    <property type="component" value="Unassembled WGS sequence"/>
</dbReference>
<feature type="domain" description="Pyridoxamine 5'-phosphate oxidase N-terminal" evidence="2">
    <location>
        <begin position="6"/>
        <end position="130"/>
    </location>
</feature>
<reference evidence="3 4" key="1">
    <citation type="submission" date="2020-08" db="EMBL/GenBank/DDBJ databases">
        <title>Genemic of Streptomyces polyaspartic.</title>
        <authorList>
            <person name="Liu W."/>
        </authorList>
    </citation>
    <scope>NUCLEOTIDE SEQUENCE [LARGE SCALE GENOMIC DNA]</scope>
    <source>
        <strain evidence="3 4">TRM66268-LWL</strain>
    </source>
</reference>
<evidence type="ECO:0000313" key="3">
    <source>
        <dbReference type="EMBL" id="MBC9719411.1"/>
    </source>
</evidence>
<name>A0ABR7SXY2_9ACTN</name>
<dbReference type="InterPro" id="IPR019920">
    <property type="entry name" value="F420-binding_dom_put"/>
</dbReference>